<accession>A0ABM8RHW0</accession>
<name>A0ABM8RHW0_9BURK</name>
<proteinExistence type="inferred from homology"/>
<evidence type="ECO:0000313" key="5">
    <source>
        <dbReference type="Proteomes" id="UP000672526"/>
    </source>
</evidence>
<dbReference type="SUPFAM" id="SSF56317">
    <property type="entry name" value="Carbon-nitrogen hydrolase"/>
    <property type="match status" value="1"/>
</dbReference>
<dbReference type="InterPro" id="IPR050345">
    <property type="entry name" value="Aliph_Amidase/BUP"/>
</dbReference>
<dbReference type="CDD" id="cd07573">
    <property type="entry name" value="CPA"/>
    <property type="match status" value="1"/>
</dbReference>
<keyword evidence="5" id="KW-1185">Reference proteome</keyword>
<dbReference type="InterPro" id="IPR036526">
    <property type="entry name" value="C-N_Hydrolase_sf"/>
</dbReference>
<comment type="caution">
    <text evidence="4">The sequence shown here is derived from an EMBL/GenBank/DDBJ whole genome shotgun (WGS) entry which is preliminary data.</text>
</comment>
<dbReference type="PANTHER" id="PTHR43674:SF2">
    <property type="entry name" value="BETA-UREIDOPROPIONASE"/>
    <property type="match status" value="1"/>
</dbReference>
<dbReference type="PANTHER" id="PTHR43674">
    <property type="entry name" value="NITRILASE C965.09-RELATED"/>
    <property type="match status" value="1"/>
</dbReference>
<dbReference type="NCBIfam" id="TIGR03381">
    <property type="entry name" value="agmatine_aguB"/>
    <property type="match status" value="1"/>
</dbReference>
<evidence type="ECO:0000313" key="4">
    <source>
        <dbReference type="EMBL" id="CAE6754087.1"/>
    </source>
</evidence>
<gene>
    <name evidence="4" type="ORF">R69888_03100</name>
</gene>
<sequence>MREVSVAAIQLAVSGWDREANLAQAEGLVREAAAQGAQVILLPELFELPYFCTEQDAKHFRHALPYEGHPAITRLSRVAAELNVVLPVSFFERAGNVFFNTVAMIDADGSVLGRYRKTHIPDGPGYSEKYYFTPGDTGFRVWPTRYGTLGVGICWDQWFPETARAMALLGAELLFYPTAIGSEPQDPSLDSSAHWQRVMQGHAGANLVPLIAANRTGREQGRDFAQRYYGSSFIADQYGEQVQKAGRDEPAILLHRFDLDALAETRHAWGVFRDRRPACYGILATSDGEHRTAEGASGASYPRV</sequence>
<dbReference type="InterPro" id="IPR017755">
    <property type="entry name" value="N-carbamoylputrescine_amidase"/>
</dbReference>
<reference evidence="4 5" key="1">
    <citation type="submission" date="2021-02" db="EMBL/GenBank/DDBJ databases">
        <authorList>
            <person name="Vanwijnsberghe S."/>
        </authorList>
    </citation>
    <scope>NUCLEOTIDE SEQUENCE [LARGE SCALE GENOMIC DNA]</scope>
    <source>
        <strain evidence="4 5">LMG 31837</strain>
    </source>
</reference>
<dbReference type="RefSeq" id="WP_211612068.1">
    <property type="nucleotide sequence ID" value="NZ_CAJNBK010000007.1"/>
</dbReference>
<dbReference type="Pfam" id="PF00795">
    <property type="entry name" value="CN_hydrolase"/>
    <property type="match status" value="1"/>
</dbReference>
<dbReference type="PROSITE" id="PS50263">
    <property type="entry name" value="CN_HYDROLASE"/>
    <property type="match status" value="1"/>
</dbReference>
<organism evidence="4 5">
    <name type="scientific">Paraburkholderia haematera</name>
    <dbReference type="NCBI Taxonomy" id="2793077"/>
    <lineage>
        <taxon>Bacteria</taxon>
        <taxon>Pseudomonadati</taxon>
        <taxon>Pseudomonadota</taxon>
        <taxon>Betaproteobacteria</taxon>
        <taxon>Burkholderiales</taxon>
        <taxon>Burkholderiaceae</taxon>
        <taxon>Paraburkholderia</taxon>
    </lineage>
</organism>
<evidence type="ECO:0000256" key="1">
    <source>
        <dbReference type="ARBA" id="ARBA00022801"/>
    </source>
</evidence>
<keyword evidence="1 4" id="KW-0378">Hydrolase</keyword>
<dbReference type="GO" id="GO:0047417">
    <property type="term" value="F:N-carbamoyl-D-amino acid hydrolase activity"/>
    <property type="evidence" value="ECO:0007669"/>
    <property type="project" value="UniProtKB-EC"/>
</dbReference>
<evidence type="ECO:0000256" key="2">
    <source>
        <dbReference type="ARBA" id="ARBA00034122"/>
    </source>
</evidence>
<dbReference type="EMBL" id="CAJNBK010000007">
    <property type="protein sequence ID" value="CAE6754087.1"/>
    <property type="molecule type" value="Genomic_DNA"/>
</dbReference>
<dbReference type="EC" id="3.5.1.77" evidence="4"/>
<protein>
    <submittedName>
        <fullName evidence="4">N-carbamoyl-D-amino acid hydrolase</fullName>
        <ecNumber evidence="4">3.5.1.77</ecNumber>
    </submittedName>
</protein>
<dbReference type="InterPro" id="IPR003010">
    <property type="entry name" value="C-N_Hydrolase"/>
</dbReference>
<comment type="similarity">
    <text evidence="2">Belongs to the carbon-nitrogen hydrolase superfamily.</text>
</comment>
<evidence type="ECO:0000259" key="3">
    <source>
        <dbReference type="PROSITE" id="PS50263"/>
    </source>
</evidence>
<dbReference type="Gene3D" id="3.60.110.10">
    <property type="entry name" value="Carbon-nitrogen hydrolase"/>
    <property type="match status" value="1"/>
</dbReference>
<feature type="domain" description="CN hydrolase" evidence="3">
    <location>
        <begin position="4"/>
        <end position="259"/>
    </location>
</feature>
<dbReference type="Proteomes" id="UP000672526">
    <property type="component" value="Unassembled WGS sequence"/>
</dbReference>